<dbReference type="GO" id="GO:0016787">
    <property type="term" value="F:hydrolase activity"/>
    <property type="evidence" value="ECO:0007669"/>
    <property type="project" value="UniProtKB-KW"/>
</dbReference>
<comment type="caution">
    <text evidence="2">The sequence shown here is derived from an EMBL/GenBank/DDBJ whole genome shotgun (WGS) entry which is preliminary data.</text>
</comment>
<keyword evidence="3" id="KW-1185">Reference proteome</keyword>
<dbReference type="InterPro" id="IPR052720">
    <property type="entry name" value="Glycosyl_hydrolase_97"/>
</dbReference>
<dbReference type="Pfam" id="PF09985">
    <property type="entry name" value="Glucodextran_C"/>
    <property type="match status" value="1"/>
</dbReference>
<proteinExistence type="predicted"/>
<dbReference type="PANTHER" id="PTHR35803:SF1">
    <property type="entry name" value="GLUCAN 1,4-ALPHA-GLUCOSIDASE SUSB"/>
    <property type="match status" value="1"/>
</dbReference>
<dbReference type="Gene3D" id="2.70.98.10">
    <property type="match status" value="1"/>
</dbReference>
<protein>
    <submittedName>
        <fullName evidence="2">Glycoside hydrolase family 97 catalytic domain-containing protein</fullName>
    </submittedName>
</protein>
<dbReference type="PROSITE" id="PS51318">
    <property type="entry name" value="TAT"/>
    <property type="match status" value="1"/>
</dbReference>
<dbReference type="Gene3D" id="3.20.20.70">
    <property type="entry name" value="Aldolase class I"/>
    <property type="match status" value="2"/>
</dbReference>
<gene>
    <name evidence="2" type="ORF">EGH23_02890</name>
</gene>
<evidence type="ECO:0000259" key="1">
    <source>
        <dbReference type="PROSITE" id="PS51175"/>
    </source>
</evidence>
<dbReference type="InterPro" id="IPR029483">
    <property type="entry name" value="GH97_C"/>
</dbReference>
<evidence type="ECO:0000313" key="3">
    <source>
        <dbReference type="Proteomes" id="UP001430455"/>
    </source>
</evidence>
<dbReference type="EMBL" id="RKLT01000001">
    <property type="protein sequence ID" value="MBX0293828.1"/>
    <property type="molecule type" value="Genomic_DNA"/>
</dbReference>
<dbReference type="Pfam" id="PF14508">
    <property type="entry name" value="GH97_N"/>
    <property type="match status" value="1"/>
</dbReference>
<organism evidence="2 3">
    <name type="scientific">Haloarcula nitratireducens</name>
    <dbReference type="NCBI Taxonomy" id="2487749"/>
    <lineage>
        <taxon>Archaea</taxon>
        <taxon>Methanobacteriati</taxon>
        <taxon>Methanobacteriota</taxon>
        <taxon>Stenosarchaea group</taxon>
        <taxon>Halobacteria</taxon>
        <taxon>Halobacteriales</taxon>
        <taxon>Haloarculaceae</taxon>
        <taxon>Haloarcula</taxon>
    </lineage>
</organism>
<dbReference type="RefSeq" id="WP_220578522.1">
    <property type="nucleotide sequence ID" value="NZ_RKLT01000001.1"/>
</dbReference>
<dbReference type="Gene3D" id="2.60.40.1190">
    <property type="match status" value="1"/>
</dbReference>
<dbReference type="InterPro" id="IPR006311">
    <property type="entry name" value="TAT_signal"/>
</dbReference>
<dbReference type="InterPro" id="IPR019248">
    <property type="entry name" value="Glucodextran_C"/>
</dbReference>
<dbReference type="GO" id="GO:0030246">
    <property type="term" value="F:carbohydrate binding"/>
    <property type="evidence" value="ECO:0007669"/>
    <property type="project" value="InterPro"/>
</dbReference>
<dbReference type="InterPro" id="IPR014718">
    <property type="entry name" value="GH-type_carb-bd"/>
</dbReference>
<dbReference type="InterPro" id="IPR008979">
    <property type="entry name" value="Galactose-bd-like_sf"/>
</dbReference>
<dbReference type="SUPFAM" id="SSF49785">
    <property type="entry name" value="Galactose-binding domain-like"/>
    <property type="match status" value="1"/>
</dbReference>
<dbReference type="PROSITE" id="PS51175">
    <property type="entry name" value="CBM6"/>
    <property type="match status" value="1"/>
</dbReference>
<dbReference type="CDD" id="cd09626">
    <property type="entry name" value="DOMON_glucodextranase_like"/>
    <property type="match status" value="1"/>
</dbReference>
<dbReference type="InterPro" id="IPR013785">
    <property type="entry name" value="Aldolase_TIM"/>
</dbReference>
<sequence length="1285" mass="138163">MAGRRSQQTSNRLDRREFLGGVASLVAAAAYTQQIPESVAAQVTDGDDSDTQTVTSPDGSIGVQVDVSGGTPTYNVAFDGTTYVESSALGFDFQNQATFGVSDDGSSGVGITITGSDSGTETESWTPEWDQYDSVTAEYSYLRLGLEETAGPGRSANLEVRVFDDGLGFRVVFDDSFAVNSEQLVVASENTQYNFADDYTAWWIRNEFTNPRFEQEYRESSLSDVDAGTRSIRPNGNTIRTGAHTPLTIKADEDAYMSVHEAGLDDYSTASIVPATDSGGTAFTTQLAPLPDNTKASLSAPNATPWRTIQFGRSPGDLVESSLIPLLNEDRNDEVLPGDGSGGVDTSWLTPRKYIGIWWTMIAGNANWEYKTDDEVASNGNNPAGYIHGARTERMKRYMNFASENGIDSVLVEGWNQGWDTYPGDGSGLEMGVGDSYPDFDVPEVTDYGANLPSSVEMTIHNETAGNIPNYEDEILNEDIFDGYESAGIRSIKNGYVSDPGLGFEGDGTTATHNQHCQLAVNHHRTVIREAAGERQLLEIHEGIKPTGERRTYPNVAAREVVKAQEYDGFGELGSNVGRKHHVTLPYTRMLAGPTSYQPGIFDITFNDDTGGQIQTTRAKQLAMYPTYNAGIQMAADRVEAYVNDEVGVGEFVQAAAGTLSEGTITSDDWRDAFGTNYVPLDPNREPSGASVSFTVTDVPSAGTYTLHLRYASDGEENAGRVVDNGNPQFTLDVNGTTQTVEPSFTDYWDDWGVQSVDVDLDAGENAVSLVLDYAVDSEGAFESGDVGGLNVNTVGVTEQGEAAPFPAEYTDLDDDYVANENVAAEPEFAFVEDVPAGGWDDTVAVDGEIGDYSVTARRKDDTWYLGAMSDDGGRAIDVPLEFLNAGEGKGRGNSQGNGPRGRKYVAEIYSDGARADVDADPTYVRIDEAVVDPSTTFLASMARSGGTAVKLRPAEGREIDRLVEYKRPEQDLTFAIEDSASLDAPFITATGSNDGEFVGGRTVEILVDGDVVSTENVRLEPGATDETFQFGYTISSRGTYDVALRDPDDSDILAEQTVEIRPGELVATFTDPSGDDYGPGEYVYPTNGAFQDGAFDLRTFSVFETEDAYLFSFEVANLYDAFGGDFSPHYFVLYLSDPSRAGGRTTELGDLNVTANFGSEWDYRVDASGFGGSVRDASGTQTGSPRKLVDFGRNSVILSVEKSALGGLDISSVSVAPVVGSEDFGAFRDVREDAGGYIFGGAKSGAGDNATRIIDCLTPEGANQSEVLDYDAETLATVPFTPLQ</sequence>
<dbReference type="InterPro" id="IPR019563">
    <property type="entry name" value="GH97_catalytic"/>
</dbReference>
<reference evidence="2 3" key="1">
    <citation type="submission" date="2021-06" db="EMBL/GenBank/DDBJ databases">
        <title>Halomicroarcula sp. a new haloarchaeum isolated from saline soil.</title>
        <authorList>
            <person name="Duran-Viseras A."/>
            <person name="Sanchez-Porro C."/>
            <person name="Ventosa A."/>
        </authorList>
    </citation>
    <scope>NUCLEOTIDE SEQUENCE [LARGE SCALE GENOMIC DNA]</scope>
    <source>
        <strain evidence="2 3">F27</strain>
    </source>
</reference>
<accession>A0AAW4P7U2</accession>
<dbReference type="Pfam" id="PF14509">
    <property type="entry name" value="GH97_C"/>
    <property type="match status" value="1"/>
</dbReference>
<dbReference type="Pfam" id="PF10566">
    <property type="entry name" value="Glyco_hydro_97"/>
    <property type="match status" value="1"/>
</dbReference>
<name>A0AAW4P7U2_9EURY</name>
<dbReference type="InterPro" id="IPR029486">
    <property type="entry name" value="GH97_N"/>
</dbReference>
<dbReference type="SUPFAM" id="SSF49344">
    <property type="entry name" value="CBD9-like"/>
    <property type="match status" value="1"/>
</dbReference>
<keyword evidence="2" id="KW-0378">Hydrolase</keyword>
<dbReference type="Gene3D" id="2.60.120.260">
    <property type="entry name" value="Galactose-binding domain-like"/>
    <property type="match status" value="1"/>
</dbReference>
<dbReference type="Proteomes" id="UP001430455">
    <property type="component" value="Unassembled WGS sequence"/>
</dbReference>
<feature type="domain" description="CBM6" evidence="1">
    <location>
        <begin position="651"/>
        <end position="798"/>
    </location>
</feature>
<dbReference type="InterPro" id="IPR005084">
    <property type="entry name" value="CBM6"/>
</dbReference>
<evidence type="ECO:0000313" key="2">
    <source>
        <dbReference type="EMBL" id="MBX0293828.1"/>
    </source>
</evidence>
<dbReference type="PANTHER" id="PTHR35803">
    <property type="entry name" value="GLUCAN 1,4-ALPHA-GLUCOSIDASE SUSB-RELATED"/>
    <property type="match status" value="1"/>
</dbReference>